<dbReference type="InterPro" id="IPR029787">
    <property type="entry name" value="Nucleotide_cyclase"/>
</dbReference>
<dbReference type="InterPro" id="IPR013783">
    <property type="entry name" value="Ig-like_fold"/>
</dbReference>
<dbReference type="InterPro" id="IPR015943">
    <property type="entry name" value="WD40/YVTN_repeat-like_dom_sf"/>
</dbReference>
<evidence type="ECO:0000256" key="2">
    <source>
        <dbReference type="ARBA" id="ARBA00012528"/>
    </source>
</evidence>
<dbReference type="AlphaFoldDB" id="A0A1G6S093"/>
<evidence type="ECO:0000256" key="5">
    <source>
        <dbReference type="SAM" id="SignalP"/>
    </source>
</evidence>
<dbReference type="InterPro" id="IPR043128">
    <property type="entry name" value="Rev_trsase/Diguanyl_cyclase"/>
</dbReference>
<dbReference type="Pfam" id="PF07495">
    <property type="entry name" value="Y_Y_Y"/>
    <property type="match status" value="1"/>
</dbReference>
<dbReference type="GO" id="GO:1902201">
    <property type="term" value="P:negative regulation of bacterial-type flagellum-dependent cell motility"/>
    <property type="evidence" value="ECO:0007669"/>
    <property type="project" value="TreeGrafter"/>
</dbReference>
<dbReference type="SUPFAM" id="SSF55073">
    <property type="entry name" value="Nucleotide cyclase"/>
    <property type="match status" value="1"/>
</dbReference>
<evidence type="ECO:0000313" key="8">
    <source>
        <dbReference type="Proteomes" id="UP000199603"/>
    </source>
</evidence>
<dbReference type="Proteomes" id="UP000199603">
    <property type="component" value="Unassembled WGS sequence"/>
</dbReference>
<dbReference type="FunFam" id="3.30.70.270:FF:000001">
    <property type="entry name" value="Diguanylate cyclase domain protein"/>
    <property type="match status" value="1"/>
</dbReference>
<dbReference type="SUPFAM" id="SSF101898">
    <property type="entry name" value="NHL repeat"/>
    <property type="match status" value="1"/>
</dbReference>
<dbReference type="STRING" id="265719.SAMN04488509_101207"/>
<evidence type="ECO:0000256" key="4">
    <source>
        <dbReference type="SAM" id="MobiDB-lite"/>
    </source>
</evidence>
<dbReference type="GO" id="GO:0043709">
    <property type="term" value="P:cell adhesion involved in single-species biofilm formation"/>
    <property type="evidence" value="ECO:0007669"/>
    <property type="project" value="TreeGrafter"/>
</dbReference>
<sequence length="1018" mass="110259">MPNAATLKTFACARLRARFAAAALQALALVSLALFGTRAEVHAKPQRFDTADGLPQQQVIALHQDREGYLWVGTYSGLGRFNGREFRVFSTADGLASNSVQAIASSADGQVWVGSTRGLCSLAPGATRFDCRELPGISNVSVQALAARGTSLLVGTARGLFQLEPVEGSEGLDPPTVATIIADIHITSLARAEDGSIWVGTPNGLLRWFAVTGQYASVPLPLANAPMVSALLIEGDRVWIGTSSGLLLRQGEQLSAPTGLPPAAQGMAISGIARDAAGELWITGNRGLLRGTEQALRLQTPEDGLASLVNHSVLQDNEGAIWVGGDGGLSRYKIGSFDGYTRRDGLLADFVRSLDEDAAGRLWLGTRQGVQVLRLRDDRLDLSEGFTLTAADGLVDERVYDIELPAPGQAWIGTEDGLAEWRAERGIVRLWTERDGLPVNAVRSLHGDSRGRLWIGTMTGVALLEDARVRPVADPLLSVARVLAIEPTPDGSLWFASLHHGLLRMAADGGVQRLGRDEGFSNEILWDLAVDSTGGLWVGSNGDGLFHRKPTGEVERYTREQGMPDNFVWSVLVDGSDRVWAYTSRGLARVERGEVQSFTEADGLLHPEGTATAALRTRDGTLWFGSGFGLVRHVERARPVEAPPRVVIERVSAGEDHVSAGSRLPAGTRDLSFSFAALRLGHGTQLRYRYRLRGDGGDWSAPQPYQPITFSALAPGSYVFEVQARDGLREWGPSTEFTFAIEPSPWQRASTQLALLISVALLVALFMRLRLRHLAARRRELEQLVELRTQALAQANSQLEQASLTDPLTSLANRRYLLRQVQADLAQCRRAHRGAAAPGLQRDLIFLLVDIDHFKAINDKHGHAAGDTVLRQFASLLTEVVRESDYAVRWGGEEFLVVARQADAAQAGVLAERIVSAVRNHDFRLDSGELLNCTCSVGAAALPFLPGDPDALEWEQVVDLADAAVYVAKRRGRDRWIVLSAADGVRPSDLPDLLDAARNRPEAPGSDRLLRLKDGTEA</sequence>
<feature type="compositionally biased region" description="Basic and acidic residues" evidence="4">
    <location>
        <begin position="1008"/>
        <end position="1018"/>
    </location>
</feature>
<feature type="region of interest" description="Disordered" evidence="4">
    <location>
        <begin position="995"/>
        <end position="1018"/>
    </location>
</feature>
<comment type="cofactor">
    <cofactor evidence="1">
        <name>Mg(2+)</name>
        <dbReference type="ChEBI" id="CHEBI:18420"/>
    </cofactor>
</comment>
<reference evidence="7 8" key="1">
    <citation type="submission" date="2016-10" db="EMBL/GenBank/DDBJ databases">
        <authorList>
            <person name="de Groot N.N."/>
        </authorList>
    </citation>
    <scope>NUCLEOTIDE SEQUENCE [LARGE SCALE GENOMIC DNA]</scope>
    <source>
        <strain evidence="7 8">DSM 16957</strain>
    </source>
</reference>
<dbReference type="SUPFAM" id="SSF63829">
    <property type="entry name" value="Calcium-dependent phosphotriesterase"/>
    <property type="match status" value="2"/>
</dbReference>
<dbReference type="Pfam" id="PF00990">
    <property type="entry name" value="GGDEF"/>
    <property type="match status" value="1"/>
</dbReference>
<dbReference type="RefSeq" id="WP_091237785.1">
    <property type="nucleotide sequence ID" value="NZ_FNAG01000001.1"/>
</dbReference>
<dbReference type="NCBIfam" id="TIGR00254">
    <property type="entry name" value="GGDEF"/>
    <property type="match status" value="1"/>
</dbReference>
<feature type="domain" description="GGDEF" evidence="6">
    <location>
        <begin position="842"/>
        <end position="981"/>
    </location>
</feature>
<dbReference type="SMART" id="SM00267">
    <property type="entry name" value="GGDEF"/>
    <property type="match status" value="1"/>
</dbReference>
<gene>
    <name evidence="7" type="ORF">SAMN04488509_101207</name>
</gene>
<dbReference type="PANTHER" id="PTHR45138:SF9">
    <property type="entry name" value="DIGUANYLATE CYCLASE DGCM-RELATED"/>
    <property type="match status" value="1"/>
</dbReference>
<dbReference type="Gene3D" id="3.30.70.270">
    <property type="match status" value="1"/>
</dbReference>
<keyword evidence="5" id="KW-0732">Signal</keyword>
<evidence type="ECO:0000313" key="7">
    <source>
        <dbReference type="EMBL" id="SDD10074.1"/>
    </source>
</evidence>
<proteinExistence type="predicted"/>
<protein>
    <recommendedName>
        <fullName evidence="2">diguanylate cyclase</fullName>
        <ecNumber evidence="2">2.7.7.65</ecNumber>
    </recommendedName>
</protein>
<keyword evidence="8" id="KW-1185">Reference proteome</keyword>
<accession>A0A1G6S093</accession>
<dbReference type="GO" id="GO:0005886">
    <property type="term" value="C:plasma membrane"/>
    <property type="evidence" value="ECO:0007669"/>
    <property type="project" value="TreeGrafter"/>
</dbReference>
<dbReference type="CDD" id="cd01949">
    <property type="entry name" value="GGDEF"/>
    <property type="match status" value="1"/>
</dbReference>
<dbReference type="GO" id="GO:0052621">
    <property type="term" value="F:diguanylate cyclase activity"/>
    <property type="evidence" value="ECO:0007669"/>
    <property type="project" value="UniProtKB-EC"/>
</dbReference>
<feature type="chain" id="PRO_5011614502" description="diguanylate cyclase" evidence="5">
    <location>
        <begin position="44"/>
        <end position="1018"/>
    </location>
</feature>
<dbReference type="PROSITE" id="PS50887">
    <property type="entry name" value="GGDEF"/>
    <property type="match status" value="1"/>
</dbReference>
<dbReference type="Gene3D" id="2.60.40.10">
    <property type="entry name" value="Immunoglobulins"/>
    <property type="match status" value="1"/>
</dbReference>
<comment type="catalytic activity">
    <reaction evidence="3">
        <text>2 GTP = 3',3'-c-di-GMP + 2 diphosphate</text>
        <dbReference type="Rhea" id="RHEA:24898"/>
        <dbReference type="ChEBI" id="CHEBI:33019"/>
        <dbReference type="ChEBI" id="CHEBI:37565"/>
        <dbReference type="ChEBI" id="CHEBI:58805"/>
        <dbReference type="EC" id="2.7.7.65"/>
    </reaction>
</comment>
<evidence type="ECO:0000259" key="6">
    <source>
        <dbReference type="PROSITE" id="PS50887"/>
    </source>
</evidence>
<organism evidence="7 8">
    <name type="scientific">Aquimonas voraii</name>
    <dbReference type="NCBI Taxonomy" id="265719"/>
    <lineage>
        <taxon>Bacteria</taxon>
        <taxon>Pseudomonadati</taxon>
        <taxon>Pseudomonadota</taxon>
        <taxon>Gammaproteobacteria</taxon>
        <taxon>Lysobacterales</taxon>
        <taxon>Lysobacteraceae</taxon>
        <taxon>Aquimonas</taxon>
    </lineage>
</organism>
<evidence type="ECO:0000256" key="1">
    <source>
        <dbReference type="ARBA" id="ARBA00001946"/>
    </source>
</evidence>
<dbReference type="Gene3D" id="2.130.10.10">
    <property type="entry name" value="YVTN repeat-like/Quinoprotein amine dehydrogenase"/>
    <property type="match status" value="3"/>
</dbReference>
<dbReference type="InterPro" id="IPR050469">
    <property type="entry name" value="Diguanylate_Cyclase"/>
</dbReference>
<dbReference type="InterPro" id="IPR011123">
    <property type="entry name" value="Y_Y_Y"/>
</dbReference>
<dbReference type="OrthoDB" id="176203at2"/>
<dbReference type="Pfam" id="PF07494">
    <property type="entry name" value="Reg_prop"/>
    <property type="match status" value="2"/>
</dbReference>
<dbReference type="PANTHER" id="PTHR45138">
    <property type="entry name" value="REGULATORY COMPONENTS OF SENSORY TRANSDUCTION SYSTEM"/>
    <property type="match status" value="1"/>
</dbReference>
<dbReference type="InterPro" id="IPR011110">
    <property type="entry name" value="Reg_prop"/>
</dbReference>
<dbReference type="EC" id="2.7.7.65" evidence="2"/>
<name>A0A1G6S093_9GAMM</name>
<feature type="signal peptide" evidence="5">
    <location>
        <begin position="1"/>
        <end position="43"/>
    </location>
</feature>
<dbReference type="InterPro" id="IPR000160">
    <property type="entry name" value="GGDEF_dom"/>
</dbReference>
<evidence type="ECO:0000256" key="3">
    <source>
        <dbReference type="ARBA" id="ARBA00034247"/>
    </source>
</evidence>
<dbReference type="EMBL" id="FNAG01000001">
    <property type="protein sequence ID" value="SDD10074.1"/>
    <property type="molecule type" value="Genomic_DNA"/>
</dbReference>